<keyword evidence="1 5" id="KW-0489">Methyltransferase</keyword>
<keyword evidence="6" id="KW-1185">Reference proteome</keyword>
<name>A0A5Q0H6G1_SACSY</name>
<keyword evidence="3" id="KW-0949">S-adenosyl-L-methionine</keyword>
<dbReference type="EMBL" id="CP034550">
    <property type="protein sequence ID" value="QFZ21440.1"/>
    <property type="molecule type" value="Genomic_DNA"/>
</dbReference>
<dbReference type="InterPro" id="IPR029063">
    <property type="entry name" value="SAM-dependent_MTases_sf"/>
</dbReference>
<proteinExistence type="predicted"/>
<dbReference type="OrthoDB" id="189743at2"/>
<dbReference type="Proteomes" id="UP000325787">
    <property type="component" value="Chromosome"/>
</dbReference>
<dbReference type="Gene3D" id="3.40.50.150">
    <property type="entry name" value="Vaccinia Virus protein VP39"/>
    <property type="match status" value="1"/>
</dbReference>
<evidence type="ECO:0000259" key="4">
    <source>
        <dbReference type="Pfam" id="PF13649"/>
    </source>
</evidence>
<dbReference type="AlphaFoldDB" id="A0A5Q0H6G1"/>
<evidence type="ECO:0000256" key="2">
    <source>
        <dbReference type="ARBA" id="ARBA00022679"/>
    </source>
</evidence>
<evidence type="ECO:0000313" key="5">
    <source>
        <dbReference type="EMBL" id="QFZ21440.1"/>
    </source>
</evidence>
<evidence type="ECO:0000256" key="3">
    <source>
        <dbReference type="ARBA" id="ARBA00022691"/>
    </source>
</evidence>
<dbReference type="Pfam" id="PF13649">
    <property type="entry name" value="Methyltransf_25"/>
    <property type="match status" value="1"/>
</dbReference>
<dbReference type="RefSeq" id="WP_033434854.1">
    <property type="nucleotide sequence ID" value="NZ_CP034550.1"/>
</dbReference>
<dbReference type="Gene3D" id="2.20.130.10">
    <property type="entry name" value="CAC2371-like domains"/>
    <property type="match status" value="1"/>
</dbReference>
<organism evidence="5 6">
    <name type="scientific">Saccharothrix syringae</name>
    <name type="common">Nocardiopsis syringae</name>
    <dbReference type="NCBI Taxonomy" id="103733"/>
    <lineage>
        <taxon>Bacteria</taxon>
        <taxon>Bacillati</taxon>
        <taxon>Actinomycetota</taxon>
        <taxon>Actinomycetes</taxon>
        <taxon>Pseudonocardiales</taxon>
        <taxon>Pseudonocardiaceae</taxon>
        <taxon>Saccharothrix</taxon>
    </lineage>
</organism>
<dbReference type="GO" id="GO:0008168">
    <property type="term" value="F:methyltransferase activity"/>
    <property type="evidence" value="ECO:0007669"/>
    <property type="project" value="UniProtKB-KW"/>
</dbReference>
<reference evidence="6" key="1">
    <citation type="journal article" date="2021" name="Curr. Microbiol.">
        <title>Complete genome of nocamycin-producing strain Saccharothrix syringae NRRL B-16468 reveals the biosynthetic potential for secondary metabolites.</title>
        <authorList>
            <person name="Mo X."/>
            <person name="Yang S."/>
        </authorList>
    </citation>
    <scope>NUCLEOTIDE SEQUENCE [LARGE SCALE GENOMIC DNA]</scope>
    <source>
        <strain evidence="6">ATCC 51364 / DSM 43886 / JCM 6844 / KCTC 9398 / NBRC 14523 / NRRL B-16468 / INA 2240</strain>
    </source>
</reference>
<sequence length="242" mass="26014">MYGPEVAPIHDDLYVLRGKDYPAEAEYVTKVVRERAPHARSLLDVGCGTGAHLVTFAGLFDHVVGLDLSESMLAVAGGKLPGVPLHRGDMRSFDLGRRFDAVVCLFASIAHCASVAELTGALRCFARHVAAGGVVVVEPRWFRENFLDGHVAADVVEAGGTTISRVSHTARDGDMWDMDVHFLVADPKSGVRHVSERYRHRLFTRAEYEGAFAAAGLDATYTEGVQGGRGIFTAVPAKGSGH</sequence>
<dbReference type="SUPFAM" id="SSF53335">
    <property type="entry name" value="S-adenosyl-L-methionine-dependent methyltransferases"/>
    <property type="match status" value="1"/>
</dbReference>
<dbReference type="InterPro" id="IPR041698">
    <property type="entry name" value="Methyltransf_25"/>
</dbReference>
<dbReference type="PANTHER" id="PTHR43464">
    <property type="entry name" value="METHYLTRANSFERASE"/>
    <property type="match status" value="1"/>
</dbReference>
<dbReference type="CDD" id="cd02440">
    <property type="entry name" value="AdoMet_MTases"/>
    <property type="match status" value="1"/>
</dbReference>
<protein>
    <submittedName>
        <fullName evidence="5">Class I SAM-dependent methyltransferase</fullName>
    </submittedName>
</protein>
<dbReference type="GO" id="GO:0032259">
    <property type="term" value="P:methylation"/>
    <property type="evidence" value="ECO:0007669"/>
    <property type="project" value="UniProtKB-KW"/>
</dbReference>
<evidence type="ECO:0000256" key="1">
    <source>
        <dbReference type="ARBA" id="ARBA00022603"/>
    </source>
</evidence>
<evidence type="ECO:0000313" key="6">
    <source>
        <dbReference type="Proteomes" id="UP000325787"/>
    </source>
</evidence>
<feature type="domain" description="Methyltransferase" evidence="4">
    <location>
        <begin position="43"/>
        <end position="133"/>
    </location>
</feature>
<accession>A0A5Q0H6G1</accession>
<dbReference type="KEGG" id="ssyi:EKG83_32255"/>
<keyword evidence="2 5" id="KW-0808">Transferase</keyword>
<gene>
    <name evidence="5" type="ORF">EKG83_32255</name>
</gene>
<dbReference type="PANTHER" id="PTHR43464:SF19">
    <property type="entry name" value="UBIQUINONE BIOSYNTHESIS O-METHYLTRANSFERASE, MITOCHONDRIAL"/>
    <property type="match status" value="1"/>
</dbReference>